<proteinExistence type="predicted"/>
<feature type="region of interest" description="Disordered" evidence="1">
    <location>
        <begin position="350"/>
        <end position="369"/>
    </location>
</feature>
<evidence type="ECO:0008006" key="4">
    <source>
        <dbReference type="Google" id="ProtNLM"/>
    </source>
</evidence>
<feature type="compositionally biased region" description="Low complexity" evidence="1">
    <location>
        <begin position="162"/>
        <end position="185"/>
    </location>
</feature>
<dbReference type="EMBL" id="KB932201">
    <property type="protein sequence ID" value="KCV72511.1"/>
    <property type="molecule type" value="Genomic_DNA"/>
</dbReference>
<keyword evidence="3" id="KW-1185">Reference proteome</keyword>
<name>A0A058ZEZ4_FONAL</name>
<dbReference type="GeneID" id="20524830"/>
<sequence>MWFLLPDRECPLAGLSTGLIQPVPGRDDARGLLIDGTRDLVLGRAHIDSDALSDGTLQGLLQNVSRSQVAIALATDGSGMTVRQLGRNAALLRRADWTCELLNLGETSLLRDGDTLCLIASKPTEGHFLFRAARIPTGGLLSDTAERASPAPVASVDTSIDPPTLTTTSEPSTSATSSLAAAAAPMPRGDFPNPMPDPSAWWQHVAAGDFPSRATAQHALRLAPTSWWERITWHGLPGDAREVHIVTPPVGLAHGGFSVVSSARALATAITALPPTSVPTAIMFHIFLSPGLDAAGTSLDAAECTRLMECCQGEQLGSSCVLSRAFLCHLAVALASRLDDSTGSSRPRIGISFSTSPDSPRPIRGAGSSGTRDLNIAQYALRVRALLALRDNAQSSRHGTPVFLAAEATWLMASVCPSITRRAPGAVQRAQQALAARLPEAAAPDDVPPVVTVALSPHERLASLGGLSHLLLIIAPNRSNASTWPHCAGLPEGSVSHSASAHGSAEEAAHKRLRDCYTGIITESVTCTTE</sequence>
<dbReference type="AlphaFoldDB" id="A0A058ZEZ4"/>
<accession>A0A058ZEZ4</accession>
<evidence type="ECO:0000313" key="2">
    <source>
        <dbReference type="EMBL" id="KCV72511.1"/>
    </source>
</evidence>
<evidence type="ECO:0000256" key="1">
    <source>
        <dbReference type="SAM" id="MobiDB-lite"/>
    </source>
</evidence>
<dbReference type="Proteomes" id="UP000030693">
    <property type="component" value="Unassembled WGS sequence"/>
</dbReference>
<dbReference type="CDD" id="cd22671">
    <property type="entry name" value="FHA_APTX-like"/>
    <property type="match status" value="1"/>
</dbReference>
<protein>
    <recommendedName>
        <fullName evidence="4">FHA domain-containing protein</fullName>
    </recommendedName>
</protein>
<gene>
    <name evidence="2" type="ORF">H696_00105</name>
</gene>
<reference evidence="2" key="1">
    <citation type="submission" date="2013-04" db="EMBL/GenBank/DDBJ databases">
        <title>The Genome Sequence of Fonticula alba ATCC 38817.</title>
        <authorList>
            <consortium name="The Broad Institute Genomics Platform"/>
            <person name="Russ C."/>
            <person name="Cuomo C."/>
            <person name="Burger G."/>
            <person name="Gray M.W."/>
            <person name="Holland P.W.H."/>
            <person name="King N."/>
            <person name="Lang F.B.F."/>
            <person name="Roger A.J."/>
            <person name="Ruiz-Trillo I."/>
            <person name="Brown M."/>
            <person name="Walker B."/>
            <person name="Young S."/>
            <person name="Zeng Q."/>
            <person name="Gargeya S."/>
            <person name="Fitzgerald M."/>
            <person name="Haas B."/>
            <person name="Abouelleil A."/>
            <person name="Allen A.W."/>
            <person name="Alvarado L."/>
            <person name="Arachchi H.M."/>
            <person name="Berlin A.M."/>
            <person name="Chapman S.B."/>
            <person name="Gainer-Dewar J."/>
            <person name="Goldberg J."/>
            <person name="Griggs A."/>
            <person name="Gujja S."/>
            <person name="Hansen M."/>
            <person name="Howarth C."/>
            <person name="Imamovic A."/>
            <person name="Ireland A."/>
            <person name="Larimer J."/>
            <person name="McCowan C."/>
            <person name="Murphy C."/>
            <person name="Pearson M."/>
            <person name="Poon T.W."/>
            <person name="Priest M."/>
            <person name="Roberts A."/>
            <person name="Saif S."/>
            <person name="Shea T."/>
            <person name="Sisk P."/>
            <person name="Sykes S."/>
            <person name="Wortman J."/>
            <person name="Nusbaum C."/>
            <person name="Birren B."/>
        </authorList>
    </citation>
    <scope>NUCLEOTIDE SEQUENCE [LARGE SCALE GENOMIC DNA]</scope>
    <source>
        <strain evidence="2">ATCC 38817</strain>
    </source>
</reference>
<organism evidence="2">
    <name type="scientific">Fonticula alba</name>
    <name type="common">Slime mold</name>
    <dbReference type="NCBI Taxonomy" id="691883"/>
    <lineage>
        <taxon>Eukaryota</taxon>
        <taxon>Rotosphaerida</taxon>
        <taxon>Fonticulaceae</taxon>
        <taxon>Fonticula</taxon>
    </lineage>
</organism>
<feature type="region of interest" description="Disordered" evidence="1">
    <location>
        <begin position="143"/>
        <end position="193"/>
    </location>
</feature>
<evidence type="ECO:0000313" key="3">
    <source>
        <dbReference type="Proteomes" id="UP000030693"/>
    </source>
</evidence>
<dbReference type="RefSeq" id="XP_009492212.1">
    <property type="nucleotide sequence ID" value="XM_009493937.1"/>
</dbReference>